<evidence type="ECO:0000313" key="2">
    <source>
        <dbReference type="EMBL" id="GFO16246.1"/>
    </source>
</evidence>
<accession>A0AAV4BBN6</accession>
<comment type="caution">
    <text evidence="2">The sequence shown here is derived from an EMBL/GenBank/DDBJ whole genome shotgun (WGS) entry which is preliminary data.</text>
</comment>
<name>A0AAV4BBN6_9GAST</name>
<dbReference type="Proteomes" id="UP000735302">
    <property type="component" value="Unassembled WGS sequence"/>
</dbReference>
<feature type="signal peptide" evidence="1">
    <location>
        <begin position="1"/>
        <end position="20"/>
    </location>
</feature>
<keyword evidence="3" id="KW-1185">Reference proteome</keyword>
<dbReference type="EMBL" id="BLXT01004654">
    <property type="protein sequence ID" value="GFO16246.1"/>
    <property type="molecule type" value="Genomic_DNA"/>
</dbReference>
<reference evidence="2 3" key="1">
    <citation type="journal article" date="2021" name="Elife">
        <title>Chloroplast acquisition without the gene transfer in kleptoplastic sea slugs, Plakobranchus ocellatus.</title>
        <authorList>
            <person name="Maeda T."/>
            <person name="Takahashi S."/>
            <person name="Yoshida T."/>
            <person name="Shimamura S."/>
            <person name="Takaki Y."/>
            <person name="Nagai Y."/>
            <person name="Toyoda A."/>
            <person name="Suzuki Y."/>
            <person name="Arimoto A."/>
            <person name="Ishii H."/>
            <person name="Satoh N."/>
            <person name="Nishiyama T."/>
            <person name="Hasebe M."/>
            <person name="Maruyama T."/>
            <person name="Minagawa J."/>
            <person name="Obokata J."/>
            <person name="Shigenobu S."/>
        </authorList>
    </citation>
    <scope>NUCLEOTIDE SEQUENCE [LARGE SCALE GENOMIC DNA]</scope>
</reference>
<sequence>MASTLLKLSILVLCLAFVLATPMEEEKQRSRRFIRTLGNFFKRITRWLVGGDDDDQAPVSINKEAESVLIAQGETRETAEDLAEQGHELRSFALSLEDFEEVEKELDLAQAGFWKKLGHALKSLAAQALKIADIVLKNIQAISEALKYGINNVEEILKSSLVEISTAASIVEKSISEAERAITSLGTFISAPHKESCFEMFKTIVELVASATRSFAEVGIHSTKLIKSAATAGHDIAEVLIIASDRYSKSVAITGRK</sequence>
<evidence type="ECO:0008006" key="4">
    <source>
        <dbReference type="Google" id="ProtNLM"/>
    </source>
</evidence>
<dbReference type="AlphaFoldDB" id="A0AAV4BBN6"/>
<proteinExistence type="predicted"/>
<evidence type="ECO:0000313" key="3">
    <source>
        <dbReference type="Proteomes" id="UP000735302"/>
    </source>
</evidence>
<feature type="chain" id="PRO_5043786143" description="Protein TsetseEP domain-containing protein" evidence="1">
    <location>
        <begin position="21"/>
        <end position="257"/>
    </location>
</feature>
<protein>
    <recommendedName>
        <fullName evidence="4">Protein TsetseEP domain-containing protein</fullName>
    </recommendedName>
</protein>
<evidence type="ECO:0000256" key="1">
    <source>
        <dbReference type="SAM" id="SignalP"/>
    </source>
</evidence>
<gene>
    <name evidence="2" type="ORF">PoB_004275100</name>
</gene>
<keyword evidence="1" id="KW-0732">Signal</keyword>
<organism evidence="2 3">
    <name type="scientific">Plakobranchus ocellatus</name>
    <dbReference type="NCBI Taxonomy" id="259542"/>
    <lineage>
        <taxon>Eukaryota</taxon>
        <taxon>Metazoa</taxon>
        <taxon>Spiralia</taxon>
        <taxon>Lophotrochozoa</taxon>
        <taxon>Mollusca</taxon>
        <taxon>Gastropoda</taxon>
        <taxon>Heterobranchia</taxon>
        <taxon>Euthyneura</taxon>
        <taxon>Panpulmonata</taxon>
        <taxon>Sacoglossa</taxon>
        <taxon>Placobranchoidea</taxon>
        <taxon>Plakobranchidae</taxon>
        <taxon>Plakobranchus</taxon>
    </lineage>
</organism>